<evidence type="ECO:0000256" key="4">
    <source>
        <dbReference type="ARBA" id="ARBA00022989"/>
    </source>
</evidence>
<keyword evidence="3 7" id="KW-0812">Transmembrane</keyword>
<sequence>MSITPEKQALGALEAESAATKSDSETYEISWTREEETVIRHKLDWQIVPTVTLLYLLCFLDRANIGNARIQGMEQDLDLKRDNRFNIATSIFYIVYLTVEIPSNLLLKKIGPRFYIPGLVVGFGLISMMTAFINTYEQLCGLRALLGIFEGGAMPGIAFFLSNFYKREELYFRIGIYVSAASMAGAFGGLLATALARIPEWGTSALPMHTWRNIFFFEGLLTIICGCVAPMILPQTPAQSKRLNEREKWIAEERLRLEHKALANERVRPHHVKRAMLNINNYICAGGFFFINVTVQGISVFMPTVLLNLGWKAEKAQLYSVPPYVLASAVAIGISFVSDKAKKRGIFLALFALLGITGFAVLRWSSSDNIKYMGIFFVAIGAFPGGPGFLSWGINNAAGPSVRAVTSGWIVSLGTMGGILAVWAYLSADGPNFPIGHTINLVCQIATLFLALGGIFYCNWENRLRARGGRDYRLENKTEEEIADLGYRHPEFRYMA</sequence>
<dbReference type="Proteomes" id="UP001396898">
    <property type="component" value="Unassembled WGS sequence"/>
</dbReference>
<dbReference type="InterPro" id="IPR036259">
    <property type="entry name" value="MFS_trans_sf"/>
</dbReference>
<comment type="subcellular location">
    <subcellularLocation>
        <location evidence="1">Membrane</location>
        <topology evidence="1">Multi-pass membrane protein</topology>
    </subcellularLocation>
</comment>
<gene>
    <name evidence="9" type="ORF">PG991_009982</name>
</gene>
<feature type="transmembrane region" description="Helical" evidence="7">
    <location>
        <begin position="142"/>
        <end position="162"/>
    </location>
</feature>
<dbReference type="EMBL" id="JAQQWI010000015">
    <property type="protein sequence ID" value="KAK8012607.1"/>
    <property type="molecule type" value="Genomic_DNA"/>
</dbReference>
<feature type="transmembrane region" description="Helical" evidence="7">
    <location>
        <begin position="214"/>
        <end position="233"/>
    </location>
</feature>
<evidence type="ECO:0000313" key="10">
    <source>
        <dbReference type="Proteomes" id="UP001396898"/>
    </source>
</evidence>
<evidence type="ECO:0000259" key="8">
    <source>
        <dbReference type="PROSITE" id="PS50850"/>
    </source>
</evidence>
<keyword evidence="5 7" id="KW-0472">Membrane</keyword>
<evidence type="ECO:0000256" key="1">
    <source>
        <dbReference type="ARBA" id="ARBA00004141"/>
    </source>
</evidence>
<feature type="transmembrane region" description="Helical" evidence="7">
    <location>
        <begin position="114"/>
        <end position="136"/>
    </location>
</feature>
<dbReference type="Gene3D" id="1.20.1250.20">
    <property type="entry name" value="MFS general substrate transporter like domains"/>
    <property type="match status" value="2"/>
</dbReference>
<feature type="transmembrane region" description="Helical" evidence="7">
    <location>
        <begin position="438"/>
        <end position="460"/>
    </location>
</feature>
<dbReference type="Pfam" id="PF07690">
    <property type="entry name" value="MFS_1"/>
    <property type="match status" value="1"/>
</dbReference>
<dbReference type="PROSITE" id="PS50850">
    <property type="entry name" value="MFS"/>
    <property type="match status" value="1"/>
</dbReference>
<feature type="region of interest" description="Disordered" evidence="6">
    <location>
        <begin position="1"/>
        <end position="21"/>
    </location>
</feature>
<evidence type="ECO:0000256" key="5">
    <source>
        <dbReference type="ARBA" id="ARBA00023136"/>
    </source>
</evidence>
<feature type="transmembrane region" description="Helical" evidence="7">
    <location>
        <begin position="404"/>
        <end position="426"/>
    </location>
</feature>
<keyword evidence="4 7" id="KW-1133">Transmembrane helix</keyword>
<feature type="transmembrane region" description="Helical" evidence="7">
    <location>
        <begin position="345"/>
        <end position="364"/>
    </location>
</feature>
<keyword evidence="10" id="KW-1185">Reference proteome</keyword>
<reference evidence="9 10" key="1">
    <citation type="submission" date="2023-01" db="EMBL/GenBank/DDBJ databases">
        <title>Analysis of 21 Apiospora genomes using comparative genomics revels a genus with tremendous synthesis potential of carbohydrate active enzymes and secondary metabolites.</title>
        <authorList>
            <person name="Sorensen T."/>
        </authorList>
    </citation>
    <scope>NUCLEOTIDE SEQUENCE [LARGE SCALE GENOMIC DNA]</scope>
    <source>
        <strain evidence="9 10">CBS 20057</strain>
    </source>
</reference>
<feature type="transmembrane region" description="Helical" evidence="7">
    <location>
        <begin position="321"/>
        <end position="338"/>
    </location>
</feature>
<evidence type="ECO:0000313" key="9">
    <source>
        <dbReference type="EMBL" id="KAK8012607.1"/>
    </source>
</evidence>
<evidence type="ECO:0000256" key="3">
    <source>
        <dbReference type="ARBA" id="ARBA00022692"/>
    </source>
</evidence>
<organism evidence="9 10">
    <name type="scientific">Apiospora marii</name>
    <dbReference type="NCBI Taxonomy" id="335849"/>
    <lineage>
        <taxon>Eukaryota</taxon>
        <taxon>Fungi</taxon>
        <taxon>Dikarya</taxon>
        <taxon>Ascomycota</taxon>
        <taxon>Pezizomycotina</taxon>
        <taxon>Sordariomycetes</taxon>
        <taxon>Xylariomycetidae</taxon>
        <taxon>Amphisphaeriales</taxon>
        <taxon>Apiosporaceae</taxon>
        <taxon>Apiospora</taxon>
    </lineage>
</organism>
<feature type="transmembrane region" description="Helical" evidence="7">
    <location>
        <begin position="85"/>
        <end position="107"/>
    </location>
</feature>
<dbReference type="PANTHER" id="PTHR43791:SF53">
    <property type="entry name" value="MAJOR FACILITATOR SUPERFAMILY (MFS) PROFILE DOMAIN-CONTAINING PROTEIN"/>
    <property type="match status" value="1"/>
</dbReference>
<dbReference type="InterPro" id="IPR020846">
    <property type="entry name" value="MFS_dom"/>
</dbReference>
<feature type="transmembrane region" description="Helical" evidence="7">
    <location>
        <begin position="174"/>
        <end position="194"/>
    </location>
</feature>
<dbReference type="SUPFAM" id="SSF103473">
    <property type="entry name" value="MFS general substrate transporter"/>
    <property type="match status" value="1"/>
</dbReference>
<proteinExistence type="predicted"/>
<name>A0ABR1RI45_9PEZI</name>
<comment type="caution">
    <text evidence="9">The sequence shown here is derived from an EMBL/GenBank/DDBJ whole genome shotgun (WGS) entry which is preliminary data.</text>
</comment>
<feature type="transmembrane region" description="Helical" evidence="7">
    <location>
        <begin position="370"/>
        <end position="392"/>
    </location>
</feature>
<feature type="domain" description="Major facilitator superfamily (MFS) profile" evidence="8">
    <location>
        <begin position="47"/>
        <end position="465"/>
    </location>
</feature>
<keyword evidence="2" id="KW-0813">Transport</keyword>
<accession>A0ABR1RI45</accession>
<protein>
    <recommendedName>
        <fullName evidence="8">Major facilitator superfamily (MFS) profile domain-containing protein</fullName>
    </recommendedName>
</protein>
<evidence type="ECO:0000256" key="2">
    <source>
        <dbReference type="ARBA" id="ARBA00022448"/>
    </source>
</evidence>
<dbReference type="InterPro" id="IPR011701">
    <property type="entry name" value="MFS"/>
</dbReference>
<feature type="transmembrane region" description="Helical" evidence="7">
    <location>
        <begin position="282"/>
        <end position="301"/>
    </location>
</feature>
<evidence type="ECO:0000256" key="7">
    <source>
        <dbReference type="SAM" id="Phobius"/>
    </source>
</evidence>
<dbReference type="PANTHER" id="PTHR43791">
    <property type="entry name" value="PERMEASE-RELATED"/>
    <property type="match status" value="1"/>
</dbReference>
<evidence type="ECO:0000256" key="6">
    <source>
        <dbReference type="SAM" id="MobiDB-lite"/>
    </source>
</evidence>